<gene>
    <name evidence="2" type="ORF">C8N24_5633</name>
</gene>
<proteinExistence type="predicted"/>
<organism evidence="2 3">
    <name type="scientific">Solirubrobacter pauli</name>
    <dbReference type="NCBI Taxonomy" id="166793"/>
    <lineage>
        <taxon>Bacteria</taxon>
        <taxon>Bacillati</taxon>
        <taxon>Actinomycetota</taxon>
        <taxon>Thermoleophilia</taxon>
        <taxon>Solirubrobacterales</taxon>
        <taxon>Solirubrobacteraceae</taxon>
        <taxon>Solirubrobacter</taxon>
    </lineage>
</organism>
<dbReference type="RefSeq" id="WP_121256315.1">
    <property type="nucleotide sequence ID" value="NZ_RBIL01000002.1"/>
</dbReference>
<comment type="caution">
    <text evidence="2">The sequence shown here is derived from an EMBL/GenBank/DDBJ whole genome shotgun (WGS) entry which is preliminary data.</text>
</comment>
<evidence type="ECO:0000313" key="3">
    <source>
        <dbReference type="Proteomes" id="UP000278962"/>
    </source>
</evidence>
<dbReference type="OrthoDB" id="3541690at2"/>
<keyword evidence="3" id="KW-1185">Reference proteome</keyword>
<dbReference type="Proteomes" id="UP000278962">
    <property type="component" value="Unassembled WGS sequence"/>
</dbReference>
<feature type="compositionally biased region" description="Basic and acidic residues" evidence="1">
    <location>
        <begin position="183"/>
        <end position="226"/>
    </location>
</feature>
<dbReference type="AlphaFoldDB" id="A0A660L2F4"/>
<protein>
    <submittedName>
        <fullName evidence="2">Uncharacterized protein</fullName>
    </submittedName>
</protein>
<evidence type="ECO:0000313" key="2">
    <source>
        <dbReference type="EMBL" id="RKQ87608.1"/>
    </source>
</evidence>
<accession>A0A660L2F4</accession>
<evidence type="ECO:0000256" key="1">
    <source>
        <dbReference type="SAM" id="MobiDB-lite"/>
    </source>
</evidence>
<name>A0A660L2F4_9ACTN</name>
<sequence>MPEDDLYALPLEAFISARDALAKETRKAGDREAAARIAKLPKPTPAAWAANQIAREDPDVVRALLDAGAALRAAQDAALAGGGAENLRTATQAERRAVDDVMRAAVDLKPGGKPLSRAMADRLRTTLRAAAGDPDLRAALSAGRLTGEAQAGGAWPFSSGGGSDDLADVLAASKPAKKPAAPPKRDEEAEARAERERLALEDELREARGTLTVRERTARGAEQDAQEAKVTLERAHEALEAAKRAFDEAKAEAESAERVLKGARKERDQARDTVARLEERLD</sequence>
<feature type="region of interest" description="Disordered" evidence="1">
    <location>
        <begin position="255"/>
        <end position="282"/>
    </location>
</feature>
<dbReference type="EMBL" id="RBIL01000002">
    <property type="protein sequence ID" value="RKQ87608.1"/>
    <property type="molecule type" value="Genomic_DNA"/>
</dbReference>
<feature type="region of interest" description="Disordered" evidence="1">
    <location>
        <begin position="150"/>
        <end position="226"/>
    </location>
</feature>
<reference evidence="2 3" key="1">
    <citation type="submission" date="2018-10" db="EMBL/GenBank/DDBJ databases">
        <title>Genomic Encyclopedia of Archaeal and Bacterial Type Strains, Phase II (KMG-II): from individual species to whole genera.</title>
        <authorList>
            <person name="Goeker M."/>
        </authorList>
    </citation>
    <scope>NUCLEOTIDE SEQUENCE [LARGE SCALE GENOMIC DNA]</scope>
    <source>
        <strain evidence="2 3">DSM 14954</strain>
    </source>
</reference>